<keyword evidence="3" id="KW-1185">Reference proteome</keyword>
<keyword evidence="1" id="KW-0472">Membrane</keyword>
<accession>A0A0U9HJS3</accession>
<dbReference type="AlphaFoldDB" id="A0A0U9HJS3"/>
<evidence type="ECO:0008006" key="4">
    <source>
        <dbReference type="Google" id="ProtNLM"/>
    </source>
</evidence>
<evidence type="ECO:0000313" key="3">
    <source>
        <dbReference type="Proteomes" id="UP000054558"/>
    </source>
</evidence>
<evidence type="ECO:0000256" key="1">
    <source>
        <dbReference type="SAM" id="Phobius"/>
    </source>
</evidence>
<dbReference type="Proteomes" id="UP000054558">
    <property type="component" value="Unassembled WGS sequence"/>
</dbReference>
<evidence type="ECO:0000313" key="2">
    <source>
        <dbReference type="EMBL" id="GAQ77959.1"/>
    </source>
</evidence>
<keyword evidence="1" id="KW-0812">Transmembrane</keyword>
<proteinExistence type="predicted"/>
<keyword evidence="1" id="KW-1133">Transmembrane helix</keyword>
<dbReference type="OrthoDB" id="428346at2759"/>
<protein>
    <recommendedName>
        <fullName evidence="4">Fucosyltransferase</fullName>
    </recommendedName>
</protein>
<name>A0A0U9HJS3_KLENI</name>
<dbReference type="EMBL" id="DF236955">
    <property type="protein sequence ID" value="GAQ77959.1"/>
    <property type="molecule type" value="Genomic_DNA"/>
</dbReference>
<sequence length="462" mass="54093">MKRWSAATLWTIVHIVSVLLVLCSPFVLLYDAAFRRDPEYDPSLTSHRLVDHSEQVAKLDRIAEELAFKYSVALEETKNTAQHRIIVFDCLTPRRCYGLGDRLRGISTLFYLSLLTSSSLFLNVQIPYPLLNFLTPTLYDWRINATVSYEGQVHGRACWWNDSTLAPTPLARPVGAQLLGRKGTWRLRTWDNETQWWDWLTQWPQRLWRPDFEGFDAARELSSKRMHRFICNIGYPQAWVTNLHMRQAVLAYGLDKLQPEHLFSVSMRMLFKPSPCIKAEIDEYIAMFPDWNDFRTLKIGVQIRTWITLDGWMKEYIRPPPWECYKKQLFILMRDEVRRLALSMNNTRSRDERRLRSRVIVFLTGDSQDAVDYLMATLVAEGIRVFRTDHDPSHILESSTMDLAAKTYLDWWLLTKMDRLLITRSAFGETAAAYSLKPAVVIDGWVPECTTWQYNYTFHVDG</sequence>
<reference evidence="2 3" key="1">
    <citation type="journal article" date="2014" name="Nat. Commun.">
        <title>Klebsormidium flaccidum genome reveals primary factors for plant terrestrial adaptation.</title>
        <authorList>
            <person name="Hori K."/>
            <person name="Maruyama F."/>
            <person name="Fujisawa T."/>
            <person name="Togashi T."/>
            <person name="Yamamoto N."/>
            <person name="Seo M."/>
            <person name="Sato S."/>
            <person name="Yamada T."/>
            <person name="Mori H."/>
            <person name="Tajima N."/>
            <person name="Moriyama T."/>
            <person name="Ikeuchi M."/>
            <person name="Watanabe M."/>
            <person name="Wada H."/>
            <person name="Kobayashi K."/>
            <person name="Saito M."/>
            <person name="Masuda T."/>
            <person name="Sasaki-Sekimoto Y."/>
            <person name="Mashiguchi K."/>
            <person name="Awai K."/>
            <person name="Shimojima M."/>
            <person name="Masuda S."/>
            <person name="Iwai M."/>
            <person name="Nobusawa T."/>
            <person name="Narise T."/>
            <person name="Kondo S."/>
            <person name="Saito H."/>
            <person name="Sato R."/>
            <person name="Murakawa M."/>
            <person name="Ihara Y."/>
            <person name="Oshima-Yamada Y."/>
            <person name="Ohtaka K."/>
            <person name="Satoh M."/>
            <person name="Sonobe K."/>
            <person name="Ishii M."/>
            <person name="Ohtani R."/>
            <person name="Kanamori-Sato M."/>
            <person name="Honoki R."/>
            <person name="Miyazaki D."/>
            <person name="Mochizuki H."/>
            <person name="Umetsu J."/>
            <person name="Higashi K."/>
            <person name="Shibata D."/>
            <person name="Kamiya Y."/>
            <person name="Sato N."/>
            <person name="Nakamura Y."/>
            <person name="Tabata S."/>
            <person name="Ida S."/>
            <person name="Kurokawa K."/>
            <person name="Ohta H."/>
        </authorList>
    </citation>
    <scope>NUCLEOTIDE SEQUENCE [LARGE SCALE GENOMIC DNA]</scope>
    <source>
        <strain evidence="2 3">NIES-2285</strain>
    </source>
</reference>
<gene>
    <name evidence="2" type="ORF">KFL_000060240</name>
</gene>
<organism evidence="2 3">
    <name type="scientific">Klebsormidium nitens</name>
    <name type="common">Green alga</name>
    <name type="synonym">Ulothrix nitens</name>
    <dbReference type="NCBI Taxonomy" id="105231"/>
    <lineage>
        <taxon>Eukaryota</taxon>
        <taxon>Viridiplantae</taxon>
        <taxon>Streptophyta</taxon>
        <taxon>Klebsormidiophyceae</taxon>
        <taxon>Klebsormidiales</taxon>
        <taxon>Klebsormidiaceae</taxon>
        <taxon>Klebsormidium</taxon>
    </lineage>
</organism>
<feature type="transmembrane region" description="Helical" evidence="1">
    <location>
        <begin position="6"/>
        <end position="30"/>
    </location>
</feature>